<feature type="non-terminal residue" evidence="1">
    <location>
        <position position="40"/>
    </location>
</feature>
<comment type="caution">
    <text evidence="1">The sequence shown here is derived from an EMBL/GenBank/DDBJ whole genome shotgun (WGS) entry which is preliminary data.</text>
</comment>
<dbReference type="EMBL" id="BKCJ011865034">
    <property type="protein sequence ID" value="GFD59442.1"/>
    <property type="molecule type" value="Genomic_DNA"/>
</dbReference>
<sequence>MDACEQNCTELQSAVEAIYSPEGPVMVVPNLPGVPKFGVP</sequence>
<proteinExistence type="predicted"/>
<reference evidence="1" key="1">
    <citation type="journal article" date="2019" name="Sci. Rep.">
        <title>Draft genome of Tanacetum cinerariifolium, the natural source of mosquito coil.</title>
        <authorList>
            <person name="Yamashiro T."/>
            <person name="Shiraishi A."/>
            <person name="Satake H."/>
            <person name="Nakayama K."/>
        </authorList>
    </citation>
    <scope>NUCLEOTIDE SEQUENCE</scope>
</reference>
<gene>
    <name evidence="1" type="ORF">Tci_931411</name>
</gene>
<dbReference type="AlphaFoldDB" id="A0A699XHB6"/>
<accession>A0A699XHB6</accession>
<organism evidence="1">
    <name type="scientific">Tanacetum cinerariifolium</name>
    <name type="common">Dalmatian daisy</name>
    <name type="synonym">Chrysanthemum cinerariifolium</name>
    <dbReference type="NCBI Taxonomy" id="118510"/>
    <lineage>
        <taxon>Eukaryota</taxon>
        <taxon>Viridiplantae</taxon>
        <taxon>Streptophyta</taxon>
        <taxon>Embryophyta</taxon>
        <taxon>Tracheophyta</taxon>
        <taxon>Spermatophyta</taxon>
        <taxon>Magnoliopsida</taxon>
        <taxon>eudicotyledons</taxon>
        <taxon>Gunneridae</taxon>
        <taxon>Pentapetalae</taxon>
        <taxon>asterids</taxon>
        <taxon>campanulids</taxon>
        <taxon>Asterales</taxon>
        <taxon>Asteraceae</taxon>
        <taxon>Asteroideae</taxon>
        <taxon>Anthemideae</taxon>
        <taxon>Anthemidinae</taxon>
        <taxon>Tanacetum</taxon>
    </lineage>
</organism>
<name>A0A699XHB6_TANCI</name>
<evidence type="ECO:0000313" key="1">
    <source>
        <dbReference type="EMBL" id="GFD59442.1"/>
    </source>
</evidence>
<protein>
    <submittedName>
        <fullName evidence="1">Uncharacterized protein</fullName>
    </submittedName>
</protein>